<dbReference type="EMBL" id="RWKW01000032">
    <property type="protein sequence ID" value="RST86714.1"/>
    <property type="molecule type" value="Genomic_DNA"/>
</dbReference>
<name>A0A429YZ80_9HYPH</name>
<keyword evidence="2" id="KW-1185">Reference proteome</keyword>
<protein>
    <submittedName>
        <fullName evidence="1">Uncharacterized protein</fullName>
    </submittedName>
</protein>
<evidence type="ECO:0000313" key="1">
    <source>
        <dbReference type="EMBL" id="RST86714.1"/>
    </source>
</evidence>
<gene>
    <name evidence="1" type="ORF">EJC49_09075</name>
</gene>
<dbReference type="AlphaFoldDB" id="A0A429YZ80"/>
<evidence type="ECO:0000313" key="2">
    <source>
        <dbReference type="Proteomes" id="UP000278398"/>
    </source>
</evidence>
<organism evidence="1 2">
    <name type="scientific">Aquibium carbonis</name>
    <dbReference type="NCBI Taxonomy" id="2495581"/>
    <lineage>
        <taxon>Bacteria</taxon>
        <taxon>Pseudomonadati</taxon>
        <taxon>Pseudomonadota</taxon>
        <taxon>Alphaproteobacteria</taxon>
        <taxon>Hyphomicrobiales</taxon>
        <taxon>Phyllobacteriaceae</taxon>
        <taxon>Aquibium</taxon>
    </lineage>
</organism>
<dbReference type="Gene3D" id="2.40.50.90">
    <property type="match status" value="1"/>
</dbReference>
<feature type="non-terminal residue" evidence="1">
    <location>
        <position position="237"/>
    </location>
</feature>
<sequence length="237" mass="25292">MAVFNPARNRSGTATLYMTATPGLKGEPSDVVYDGDGLSGVFAGSQGMRFLGCDTAEVAYRVPTGPTGFKSSQKIGGPLWQAYLDDPLAAGQWPAFTQPLHPLVEARFAAATGAGSAANHARHADDARAALIAMILDDRERIGIAPADFRVHVAVTHEVFDGYGRLLAFVNTSVKERELRPPLTYNERMIANGMAAPFFIWPNTDPFIGRPAVTDAALPPARLRKAAATGKLGLSRQ</sequence>
<reference evidence="1 2" key="1">
    <citation type="submission" date="2018-12" db="EMBL/GenBank/DDBJ databases">
        <title>Mesorhizobium carbonis sp. nov., isolated from coal mine water.</title>
        <authorList>
            <person name="Xin W."/>
            <person name="Xu Z."/>
            <person name="Xiang F."/>
            <person name="Zhang J."/>
            <person name="Xi L."/>
            <person name="Liu J."/>
        </authorList>
    </citation>
    <scope>NUCLEOTIDE SEQUENCE [LARGE SCALE GENOMIC DNA]</scope>
    <source>
        <strain evidence="1 2">B2.3</strain>
    </source>
</reference>
<proteinExistence type="predicted"/>
<dbReference type="OrthoDB" id="9775118at2"/>
<comment type="caution">
    <text evidence="1">The sequence shown here is derived from an EMBL/GenBank/DDBJ whole genome shotgun (WGS) entry which is preliminary data.</text>
</comment>
<accession>A0A429YZ80</accession>
<dbReference type="Proteomes" id="UP000278398">
    <property type="component" value="Unassembled WGS sequence"/>
</dbReference>
<dbReference type="InterPro" id="IPR035437">
    <property type="entry name" value="SNase_OB-fold_sf"/>
</dbReference>
<dbReference type="RefSeq" id="WP_148106292.1">
    <property type="nucleotide sequence ID" value="NZ_RWKW01000032.1"/>
</dbReference>